<evidence type="ECO:0000313" key="1">
    <source>
        <dbReference type="EMBL" id="EED18414.1"/>
    </source>
</evidence>
<evidence type="ECO:0000313" key="2">
    <source>
        <dbReference type="Proteomes" id="UP000001745"/>
    </source>
</evidence>
<protein>
    <submittedName>
        <fullName evidence="1">Uncharacterized protein</fullName>
    </submittedName>
</protein>
<dbReference type="STRING" id="441959.B8MBW8"/>
<dbReference type="AlphaFoldDB" id="B8MBW8"/>
<organism evidence="1 2">
    <name type="scientific">Talaromyces stipitatus (strain ATCC 10500 / CBS 375.48 / QM 6759 / NRRL 1006)</name>
    <name type="common">Penicillium stipitatum</name>
    <dbReference type="NCBI Taxonomy" id="441959"/>
    <lineage>
        <taxon>Eukaryota</taxon>
        <taxon>Fungi</taxon>
        <taxon>Dikarya</taxon>
        <taxon>Ascomycota</taxon>
        <taxon>Pezizomycotina</taxon>
        <taxon>Eurotiomycetes</taxon>
        <taxon>Eurotiomycetidae</taxon>
        <taxon>Eurotiales</taxon>
        <taxon>Trichocomaceae</taxon>
        <taxon>Talaromyces</taxon>
        <taxon>Talaromyces sect. Talaromyces</taxon>
    </lineage>
</organism>
<proteinExistence type="predicted"/>
<dbReference type="InParanoid" id="B8MBW8"/>
<dbReference type="Proteomes" id="UP000001745">
    <property type="component" value="Unassembled WGS sequence"/>
</dbReference>
<dbReference type="GeneID" id="8098146"/>
<dbReference type="PhylomeDB" id="B8MBW8"/>
<dbReference type="HOGENOM" id="CLU_018876_0_1_1"/>
<name>B8MBW8_TALSN</name>
<sequence length="495" mass="56671">MSTMAANLFSWVFRPNRSSPTMAEPSQRRLWCAFSDNIDNMFPIHCNINVDSIADAKEKIWVKSQPKLAQVASWELNLYSPSSPVKNIPTRENLVHLHPRKRILSDFPRSNDPDIDIIVIQPEEQQHSIATQVSNSPRLEPCQMICTRDETVSKLAEVIDSQNIVHVRGTPASGKSTLSLLLRDYYRRNGRAVFWLGIWQQNLDCLDGESPWMNFARNLRHKYPSIQRAEDFFANGNVIIIDEAQTSYGDTALWNQIIKDIRGGIGYKVKMCLFCSYGSPSTGMPYNRRDHGTPVDFAPTQRISLTPSTELGSPPIGLFYNKDEFEVVVTRLCSCDVVEKYTIDRDARNYIFSLTNGHPGAVKSIVSYIFELYRSEVKHRVIPTITEDIVIQALRDDKEVFSRLRGTVVSRSFPFGNRFTTEAANTIRKVLEDGYVLFDESLCGIRCCYENGWIHRATLVDDTEQQNSVGVLPSRLHEKYYFLSFDVFFVLYRFV</sequence>
<dbReference type="VEuPathDB" id="FungiDB:TSTA_121560"/>
<reference evidence="2" key="1">
    <citation type="journal article" date="2015" name="Genome Announc.">
        <title>Genome sequence of the AIDS-associated pathogen Penicillium marneffei (ATCC18224) and its near taxonomic relative Talaromyces stipitatus (ATCC10500).</title>
        <authorList>
            <person name="Nierman W.C."/>
            <person name="Fedorova-Abrams N.D."/>
            <person name="Andrianopoulos A."/>
        </authorList>
    </citation>
    <scope>NUCLEOTIDE SEQUENCE [LARGE SCALE GENOMIC DNA]</scope>
    <source>
        <strain evidence="2">ATCC 10500 / CBS 375.48 / QM 6759 / NRRL 1006</strain>
    </source>
</reference>
<keyword evidence="2" id="KW-1185">Reference proteome</keyword>
<dbReference type="RefSeq" id="XP_002482406.1">
    <property type="nucleotide sequence ID" value="XM_002482361.1"/>
</dbReference>
<dbReference type="EMBL" id="EQ962655">
    <property type="protein sequence ID" value="EED18414.1"/>
    <property type="molecule type" value="Genomic_DNA"/>
</dbReference>
<dbReference type="OrthoDB" id="2364732at2759"/>
<accession>B8MBW8</accession>
<dbReference type="eggNOG" id="ENOG502S68H">
    <property type="taxonomic scope" value="Eukaryota"/>
</dbReference>
<dbReference type="InterPro" id="IPR027417">
    <property type="entry name" value="P-loop_NTPase"/>
</dbReference>
<dbReference type="SUPFAM" id="SSF52540">
    <property type="entry name" value="P-loop containing nucleoside triphosphate hydrolases"/>
    <property type="match status" value="1"/>
</dbReference>
<gene>
    <name evidence="1" type="ORF">TSTA_121560</name>
</gene>